<dbReference type="RefSeq" id="WP_022154643.1">
    <property type="nucleotide sequence ID" value="NZ_CP060633.1"/>
</dbReference>
<dbReference type="Proteomes" id="UP000515981">
    <property type="component" value="Chromosome"/>
</dbReference>
<sequence>MMPYEVGKTFIIRVPLLSIETYKELCSEKDGLPVIKTKETLTGYTHKLFTLRRKKGTD</sequence>
<name>A0A7G9FTG4_9FIRM</name>
<evidence type="ECO:0000313" key="2">
    <source>
        <dbReference type="Proteomes" id="UP000515981"/>
    </source>
</evidence>
<dbReference type="KEGG" id="ssun:H9Q77_12230"/>
<reference evidence="1 2" key="1">
    <citation type="submission" date="2020-08" db="EMBL/GenBank/DDBJ databases">
        <authorList>
            <person name="Liu C."/>
            <person name="Sun Q."/>
        </authorList>
    </citation>
    <scope>NUCLEOTIDE SEQUENCE [LARGE SCALE GENOMIC DNA]</scope>
    <source>
        <strain evidence="1 2">NSJ-8</strain>
    </source>
</reference>
<proteinExistence type="predicted"/>
<keyword evidence="2" id="KW-1185">Reference proteome</keyword>
<protein>
    <submittedName>
        <fullName evidence="1">Uncharacterized protein</fullName>
    </submittedName>
</protein>
<organism evidence="1 2">
    <name type="scientific">Simiaoa sunii</name>
    <dbReference type="NCBI Taxonomy" id="2763672"/>
    <lineage>
        <taxon>Bacteria</taxon>
        <taxon>Bacillati</taxon>
        <taxon>Bacillota</taxon>
        <taxon>Clostridia</taxon>
        <taxon>Lachnospirales</taxon>
        <taxon>Lachnospiraceae</taxon>
        <taxon>Simiaoa</taxon>
    </lineage>
</organism>
<evidence type="ECO:0000313" key="1">
    <source>
        <dbReference type="EMBL" id="QNM01846.1"/>
    </source>
</evidence>
<gene>
    <name evidence="1" type="ORF">H9Q77_12230</name>
</gene>
<accession>A0A7G9FTG4</accession>
<dbReference type="EMBL" id="CP060633">
    <property type="protein sequence ID" value="QNM01846.1"/>
    <property type="molecule type" value="Genomic_DNA"/>
</dbReference>
<dbReference type="AlphaFoldDB" id="A0A7G9FTG4"/>